<reference evidence="5 6" key="1">
    <citation type="journal article" date="2015" name="Sci. Rep.">
        <title>Genome of the facultative scuticociliatosis pathogen Pseudocohnilembus persalinus provides insight into its virulence through horizontal gene transfer.</title>
        <authorList>
            <person name="Xiong J."/>
            <person name="Wang G."/>
            <person name="Cheng J."/>
            <person name="Tian M."/>
            <person name="Pan X."/>
            <person name="Warren A."/>
            <person name="Jiang C."/>
            <person name="Yuan D."/>
            <person name="Miao W."/>
        </authorList>
    </citation>
    <scope>NUCLEOTIDE SEQUENCE [LARGE SCALE GENOMIC DNA]</scope>
    <source>
        <strain evidence="5">36N120E</strain>
    </source>
</reference>
<feature type="transmembrane region" description="Helical" evidence="3">
    <location>
        <begin position="132"/>
        <end position="155"/>
    </location>
</feature>
<feature type="transmembrane region" description="Helical" evidence="3">
    <location>
        <begin position="1476"/>
        <end position="1501"/>
    </location>
</feature>
<dbReference type="Proteomes" id="UP000054937">
    <property type="component" value="Unassembled WGS sequence"/>
</dbReference>
<evidence type="ECO:0000313" key="6">
    <source>
        <dbReference type="Proteomes" id="UP000054937"/>
    </source>
</evidence>
<dbReference type="InterPro" id="IPR000014">
    <property type="entry name" value="PAS"/>
</dbReference>
<dbReference type="InterPro" id="IPR035965">
    <property type="entry name" value="PAS-like_dom_sf"/>
</dbReference>
<name>A0A0V0QW79_PSEPJ</name>
<dbReference type="EMBL" id="LDAU01000096">
    <property type="protein sequence ID" value="KRX06491.1"/>
    <property type="molecule type" value="Genomic_DNA"/>
</dbReference>
<comment type="caution">
    <text evidence="5">The sequence shown here is derived from an EMBL/GenBank/DDBJ whole genome shotgun (WGS) entry which is preliminary data.</text>
</comment>
<dbReference type="OMA" id="IMESCIF"/>
<feature type="compositionally biased region" description="Basic and acidic residues" evidence="2">
    <location>
        <begin position="872"/>
        <end position="890"/>
    </location>
</feature>
<evidence type="ECO:0000256" key="1">
    <source>
        <dbReference type="SAM" id="Coils"/>
    </source>
</evidence>
<dbReference type="SUPFAM" id="SSF55785">
    <property type="entry name" value="PYP-like sensor domain (PAS domain)"/>
    <property type="match status" value="1"/>
</dbReference>
<dbReference type="PANTHER" id="PTHR31600:SF2">
    <property type="entry name" value="GAMETE ENRICHED GENE 10 PROTEIN-RELATED"/>
    <property type="match status" value="1"/>
</dbReference>
<feature type="transmembrane region" description="Helical" evidence="3">
    <location>
        <begin position="176"/>
        <end position="195"/>
    </location>
</feature>
<feature type="region of interest" description="Disordered" evidence="2">
    <location>
        <begin position="872"/>
        <end position="892"/>
    </location>
</feature>
<gene>
    <name evidence="5" type="ORF">PPERSA_05104</name>
</gene>
<dbReference type="InterPro" id="IPR052994">
    <property type="entry name" value="Tiny_macrocysts_regulators"/>
</dbReference>
<dbReference type="PROSITE" id="PS50112">
    <property type="entry name" value="PAS"/>
    <property type="match status" value="1"/>
</dbReference>
<dbReference type="PANTHER" id="PTHR31600">
    <property type="entry name" value="TINY MACROCYSTS PROTEIN B-RELATED"/>
    <property type="match status" value="1"/>
</dbReference>
<feature type="domain" description="PAS" evidence="4">
    <location>
        <begin position="637"/>
        <end position="697"/>
    </location>
</feature>
<feature type="transmembrane region" description="Helical" evidence="3">
    <location>
        <begin position="201"/>
        <end position="223"/>
    </location>
</feature>
<keyword evidence="6" id="KW-1185">Reference proteome</keyword>
<accession>A0A0V0QW79</accession>
<feature type="transmembrane region" description="Helical" evidence="3">
    <location>
        <begin position="273"/>
        <end position="291"/>
    </location>
</feature>
<evidence type="ECO:0000256" key="3">
    <source>
        <dbReference type="SAM" id="Phobius"/>
    </source>
</evidence>
<feature type="transmembrane region" description="Helical" evidence="3">
    <location>
        <begin position="91"/>
        <end position="112"/>
    </location>
</feature>
<evidence type="ECO:0000259" key="4">
    <source>
        <dbReference type="PROSITE" id="PS50112"/>
    </source>
</evidence>
<feature type="transmembrane region" description="Helical" evidence="3">
    <location>
        <begin position="48"/>
        <end position="70"/>
    </location>
</feature>
<dbReference type="Gene3D" id="3.30.450.20">
    <property type="entry name" value="PAS domain"/>
    <property type="match status" value="1"/>
</dbReference>
<keyword evidence="3" id="KW-1133">Transmembrane helix</keyword>
<feature type="compositionally biased region" description="Basic and acidic residues" evidence="2">
    <location>
        <begin position="977"/>
        <end position="989"/>
    </location>
</feature>
<evidence type="ECO:0000256" key="2">
    <source>
        <dbReference type="SAM" id="MobiDB-lite"/>
    </source>
</evidence>
<organism evidence="5 6">
    <name type="scientific">Pseudocohnilembus persalinus</name>
    <name type="common">Ciliate</name>
    <dbReference type="NCBI Taxonomy" id="266149"/>
    <lineage>
        <taxon>Eukaryota</taxon>
        <taxon>Sar</taxon>
        <taxon>Alveolata</taxon>
        <taxon>Ciliophora</taxon>
        <taxon>Intramacronucleata</taxon>
        <taxon>Oligohymenophorea</taxon>
        <taxon>Scuticociliatia</taxon>
        <taxon>Philasterida</taxon>
        <taxon>Pseudocohnilembidae</taxon>
        <taxon>Pseudocohnilembus</taxon>
    </lineage>
</organism>
<proteinExistence type="predicted"/>
<sequence length="1541" mass="181371">MTITNFYVYTELLQKNYPNLEENILIDIAKNSIFKYINVQSLFGMSGIIYQGFFIFSILYIVTLNVLYVICYLQKKSNIDLKPRKVFYGRWFVQGAEIFSWYLFFPFVMVLLSFLSCNESIMNEIGSNCENGILRTLGVIFAIFALICLLVDEWLMNIFFQNGFSVKKDYLNCENSAFLVGFTAFRFSIGVIACIRMDNYAWFLFYLIFNFVFSGALLFSLYFQSGQLAFQNLEIRSLFTYSIVGYFSLSMGLLTDEFVRGLKILTTEGNRSLVLIIAYFIMLMLGNQGIIKNTQYRVLLKKNIQNHSKGELKMKINMLLNLVQSTQVYDSTFFKGMLQRHLTQECLHDGKQTICFCQYKKFKQDKIFDAKKKKFIFENRFFLDQSKTSLAKQMIKSWLEVYIQQNPQNFTIYIDYSEILFHKIRNIPLAIYQILFIENKFLFPTDRFRVYRIKHFTKKYNAKLNRESYKKKLGIENVIELEDKIEYIQQMCRKIISQNILIWESLEKPIINLYNLDQMFENSLEDVKHAKKQQKKSSEWVGLTKYLDQKKKWKFYYAWFVLYIQNKKVKNFLLEKFQSLHVNENDIFSEEMQSQAVDDEIVSVGSIQKPEDIEKIDIKREEIVFDKKSCIFNVEGDLKGKILKVNKAVFKIFGYNKGQLENNLYITDLMPRVFGIHHPEIINNFNKSGFSRSLYSQRKVFCLNKEGYAFPCWKFIKQFITATGRSHYMAMLSAPELLIYTRFAKFLNEQELHFFELIDKNKRNRQQDSQSKQISFQQMQNVIKNFGGKIKKDIITPQVLGNQVQNNDLDIIPEHAQQETTIKRLEDLKTHSDEESSSKANKLKSASKIIKNAVDKNEIQKELSMFKTQKTLNKEQEKENLKENGKENSGVKKVQNPVIVKTNNDLMVSSDEDLEEDFNLADLNNTNKNDIRLQKDKRLEKGLQVQFQIKLPPENLTNMCLSFQNALAVSFRNNQQKDDHTNFSRETKMSQKRNQNIEIASNTQYQKDKEDMTKVKDAMSQFAKDQKLYQLFKQFFKQYISGRSDSLRVLKVEARMKISKFQSKNQEMERIRILQLVKIEEDTNMDKFKQNQVNKQQQNNQLQQKQKYELAKQRSRKSSVLASLPQGLLNLAKNNANSKNQKENNNFNQSGFMNNMANIIQQQVEEDSIVMRKKPNGMGFQIGGNSDIQDIKAFHKDFNTNLIRSVCASFNSVVDVFPKIQPIDIRKIKLYNKLLLESFTFLYIKDDLYSGVLDEIDQSKELQYINNLKLQRFNFNDYNDNNQNHQVRINKEILQDNQASVLEKMLTNGEIVLDPVIYDITMLTSLKEQQLDSQNYKKSYFSGVKDIYESFFAQTQDTVVENISQANFDETFNEVYLQNPCQKLSYLLQNQQYIELCEQVAVGSMAHGLTSFNSYFSNKIEDTVYNSETNKFGSLSSEQIFDFERGIYFADIFQKELVKKWGEDMESYMSGCLTVLMIYIISMFIVMLVFYIILSEVLLIGRFKKEYEYFRSIYKNYMPDLIIQKDKRIKFWLIKHDILNK</sequence>
<dbReference type="OrthoDB" id="313484at2759"/>
<evidence type="ECO:0000313" key="5">
    <source>
        <dbReference type="EMBL" id="KRX06491.1"/>
    </source>
</evidence>
<feature type="coiled-coil region" evidence="1">
    <location>
        <begin position="1085"/>
        <end position="1114"/>
    </location>
</feature>
<dbReference type="InParanoid" id="A0A0V0QW79"/>
<protein>
    <submittedName>
        <fullName evidence="5">PAS domain</fullName>
    </submittedName>
</protein>
<keyword evidence="1" id="KW-0175">Coiled coil</keyword>
<keyword evidence="3" id="KW-0812">Transmembrane</keyword>
<feature type="region of interest" description="Disordered" evidence="2">
    <location>
        <begin position="977"/>
        <end position="997"/>
    </location>
</feature>
<feature type="transmembrane region" description="Helical" evidence="3">
    <location>
        <begin position="235"/>
        <end position="253"/>
    </location>
</feature>
<keyword evidence="3" id="KW-0472">Membrane</keyword>